<protein>
    <recommendedName>
        <fullName evidence="5">Proline-rich 28 kDa antigen</fullName>
    </recommendedName>
</protein>
<feature type="region of interest" description="Disordered" evidence="2">
    <location>
        <begin position="30"/>
        <end position="106"/>
    </location>
</feature>
<dbReference type="STRING" id="1041522.GCA_002105755_03870"/>
<dbReference type="AlphaFoldDB" id="J4TH74"/>
<reference evidence="3 4" key="1">
    <citation type="journal article" date="2011" name="J. Bacteriol.">
        <title>Genome sequence of the Mycobacterium colombiense type strain, CECT 3035.</title>
        <authorList>
            <person name="Gonzalez-Perez M."/>
            <person name="Murcia M.I."/>
            <person name="Landsman D."/>
            <person name="Jordan I.K."/>
            <person name="Marino-Ramirez L."/>
        </authorList>
    </citation>
    <scope>NUCLEOTIDE SEQUENCE [LARGE SCALE GENOMIC DNA]</scope>
    <source>
        <strain evidence="3 4">CECT 3035</strain>
    </source>
</reference>
<name>J4TH74_9MYCO</name>
<feature type="compositionally biased region" description="Pro residues" evidence="2">
    <location>
        <begin position="34"/>
        <end position="49"/>
    </location>
</feature>
<dbReference type="GeneID" id="31527469"/>
<dbReference type="InterPro" id="IPR019674">
    <property type="entry name" value="Lipoprotein_LpqN/LpqT-like"/>
</dbReference>
<dbReference type="Proteomes" id="UP000006455">
    <property type="component" value="Unassembled WGS sequence"/>
</dbReference>
<feature type="compositionally biased region" description="Low complexity" evidence="2">
    <location>
        <begin position="74"/>
        <end position="89"/>
    </location>
</feature>
<evidence type="ECO:0000256" key="2">
    <source>
        <dbReference type="SAM" id="MobiDB-lite"/>
    </source>
</evidence>
<comment type="caution">
    <text evidence="3">The sequence shown here is derived from an EMBL/GenBank/DDBJ whole genome shotgun (WGS) entry which is preliminary data.</text>
</comment>
<sequence length="383" mass="38215">MIEIVPVHRALLGGMVAGLMGLAVVAGGTASADPAPPAPAPVPAVPAPAPQNLGPELVPPSRYLAAPPAGNQIAPPATATAPRTAAPAAVTPPAPAPAPAPATSGTIRDFLQSKGVKLEAQKPQGFKALDITLPVPARWTQVPDPNVPDAFAVIADRQGSSIYSSNAQVVVYKLVGTFDPKEAITHGYVDSQKLPAWQPTNAAMTDFCGFPSSIVEGTYRDGDLTLNTSRRHVIATSGADKYLVSLSVTTDRAVSVADAPATDAIINGFRVSAPGATAPAPAQAPAASPVGLPAQAPARTPAAAPVAPAPATAPVAPAAPAPVAAPVAPAPGAAPLVPLAQTSPASPVGLPAQAPVTNPQRTPSLLAMVPGLPPLPNFSFLQH</sequence>
<keyword evidence="1" id="KW-0732">Signal</keyword>
<evidence type="ECO:0008006" key="5">
    <source>
        <dbReference type="Google" id="ProtNLM"/>
    </source>
</evidence>
<dbReference type="Gene3D" id="3.40.1000.10">
    <property type="entry name" value="Mog1/PsbP, alpha/beta/alpha sandwich"/>
    <property type="match status" value="1"/>
</dbReference>
<evidence type="ECO:0000256" key="1">
    <source>
        <dbReference type="ARBA" id="ARBA00022729"/>
    </source>
</evidence>
<dbReference type="RefSeq" id="WP_007771685.1">
    <property type="nucleotide sequence ID" value="NZ_AFVW02000003.1"/>
</dbReference>
<feature type="region of interest" description="Disordered" evidence="2">
    <location>
        <begin position="276"/>
        <end position="296"/>
    </location>
</feature>
<feature type="compositionally biased region" description="Pro residues" evidence="2">
    <location>
        <begin position="90"/>
        <end position="100"/>
    </location>
</feature>
<proteinExistence type="predicted"/>
<evidence type="ECO:0000313" key="3">
    <source>
        <dbReference type="EMBL" id="EJO88658.1"/>
    </source>
</evidence>
<dbReference type="Pfam" id="PF10738">
    <property type="entry name" value="Lpp-LpqN"/>
    <property type="match status" value="1"/>
</dbReference>
<accession>J4TH74</accession>
<evidence type="ECO:0000313" key="4">
    <source>
        <dbReference type="Proteomes" id="UP000006455"/>
    </source>
</evidence>
<feature type="region of interest" description="Disordered" evidence="2">
    <location>
        <begin position="348"/>
        <end position="369"/>
    </location>
</feature>
<dbReference type="EMBL" id="AFVW02000003">
    <property type="protein sequence ID" value="EJO88658.1"/>
    <property type="molecule type" value="Genomic_DNA"/>
</dbReference>
<organism evidence="3 4">
    <name type="scientific">Mycobacterium colombiense CECT 3035</name>
    <dbReference type="NCBI Taxonomy" id="1041522"/>
    <lineage>
        <taxon>Bacteria</taxon>
        <taxon>Bacillati</taxon>
        <taxon>Actinomycetota</taxon>
        <taxon>Actinomycetes</taxon>
        <taxon>Mycobacteriales</taxon>
        <taxon>Mycobacteriaceae</taxon>
        <taxon>Mycobacterium</taxon>
        <taxon>Mycobacterium avium complex (MAC)</taxon>
    </lineage>
</organism>
<gene>
    <name evidence="3" type="ORF">MCOL_V210435</name>
</gene>
<dbReference type="eggNOG" id="ENOG5031EJ8">
    <property type="taxonomic scope" value="Bacteria"/>
</dbReference>